<accession>A0A2G9I7D5</accession>
<evidence type="ECO:0000313" key="1">
    <source>
        <dbReference type="EMBL" id="PIN25675.1"/>
    </source>
</evidence>
<evidence type="ECO:0000313" key="2">
    <source>
        <dbReference type="Proteomes" id="UP000231279"/>
    </source>
</evidence>
<protein>
    <submittedName>
        <fullName evidence="1">Uncharacterized protein</fullName>
    </submittedName>
</protein>
<dbReference type="EMBL" id="NKXS01000194">
    <property type="protein sequence ID" value="PIN25675.1"/>
    <property type="molecule type" value="Genomic_DNA"/>
</dbReference>
<sequence>MVKFFWRNYGSMQSKSKSLNQEETNLYNAANSTLCPETMASISYGPEHFQLHLWRLLYSHGSGIRGL</sequence>
<proteinExistence type="predicted"/>
<comment type="caution">
    <text evidence="1">The sequence shown here is derived from an EMBL/GenBank/DDBJ whole genome shotgun (WGS) entry which is preliminary data.</text>
</comment>
<gene>
    <name evidence="1" type="ORF">CDL12_01582</name>
</gene>
<dbReference type="Proteomes" id="UP000231279">
    <property type="component" value="Unassembled WGS sequence"/>
</dbReference>
<keyword evidence="2" id="KW-1185">Reference proteome</keyword>
<organism evidence="1 2">
    <name type="scientific">Handroanthus impetiginosus</name>
    <dbReference type="NCBI Taxonomy" id="429701"/>
    <lineage>
        <taxon>Eukaryota</taxon>
        <taxon>Viridiplantae</taxon>
        <taxon>Streptophyta</taxon>
        <taxon>Embryophyta</taxon>
        <taxon>Tracheophyta</taxon>
        <taxon>Spermatophyta</taxon>
        <taxon>Magnoliopsida</taxon>
        <taxon>eudicotyledons</taxon>
        <taxon>Gunneridae</taxon>
        <taxon>Pentapetalae</taxon>
        <taxon>asterids</taxon>
        <taxon>lamiids</taxon>
        <taxon>Lamiales</taxon>
        <taxon>Bignoniaceae</taxon>
        <taxon>Crescentiina</taxon>
        <taxon>Tabebuia alliance</taxon>
        <taxon>Handroanthus</taxon>
    </lineage>
</organism>
<dbReference type="AlphaFoldDB" id="A0A2G9I7D5"/>
<reference evidence="2" key="1">
    <citation type="journal article" date="2018" name="Gigascience">
        <title>Genome assembly of the Pink Ipe (Handroanthus impetiginosus, Bignoniaceae), a highly valued, ecologically keystone Neotropical timber forest tree.</title>
        <authorList>
            <person name="Silva-Junior O.B."/>
            <person name="Grattapaglia D."/>
            <person name="Novaes E."/>
            <person name="Collevatti R.G."/>
        </authorList>
    </citation>
    <scope>NUCLEOTIDE SEQUENCE [LARGE SCALE GENOMIC DNA]</scope>
    <source>
        <strain evidence="2">cv. UFG-1</strain>
    </source>
</reference>
<name>A0A2G9I7D5_9LAMI</name>